<evidence type="ECO:0000313" key="2">
    <source>
        <dbReference type="EMBL" id="OGD99527.1"/>
    </source>
</evidence>
<comment type="caution">
    <text evidence="2">The sequence shown here is derived from an EMBL/GenBank/DDBJ whole genome shotgun (WGS) entry which is preliminary data.</text>
</comment>
<name>A0A1F5H626_9BACT</name>
<sequence>MTIRGDMGHTWPVGTFNQGEPIRPDTIEAKCKVLPDRPPKRLSSRSPVTRQPDDLTLEVLNG</sequence>
<reference evidence="2 3" key="1">
    <citation type="journal article" date="2016" name="Nat. Commun.">
        <title>Thousands of microbial genomes shed light on interconnected biogeochemical processes in an aquifer system.</title>
        <authorList>
            <person name="Anantharaman K."/>
            <person name="Brown C.T."/>
            <person name="Hug L.A."/>
            <person name="Sharon I."/>
            <person name="Castelle C.J."/>
            <person name="Probst A.J."/>
            <person name="Thomas B.C."/>
            <person name="Singh A."/>
            <person name="Wilkins M.J."/>
            <person name="Karaoz U."/>
            <person name="Brodie E.L."/>
            <person name="Williams K.H."/>
            <person name="Hubbard S.S."/>
            <person name="Banfield J.F."/>
        </authorList>
    </citation>
    <scope>NUCLEOTIDE SEQUENCE [LARGE SCALE GENOMIC DNA]</scope>
</reference>
<dbReference type="EMBL" id="MFBT01000014">
    <property type="protein sequence ID" value="OGD99527.1"/>
    <property type="molecule type" value="Genomic_DNA"/>
</dbReference>
<evidence type="ECO:0000256" key="1">
    <source>
        <dbReference type="SAM" id="MobiDB-lite"/>
    </source>
</evidence>
<organism evidence="2 3">
    <name type="scientific">Candidatus Curtissbacteria bacterium RIFCSPLOWO2_01_FULL_42_50</name>
    <dbReference type="NCBI Taxonomy" id="1797730"/>
    <lineage>
        <taxon>Bacteria</taxon>
        <taxon>Candidatus Curtissiibacteriota</taxon>
    </lineage>
</organism>
<feature type="region of interest" description="Disordered" evidence="1">
    <location>
        <begin position="35"/>
        <end position="62"/>
    </location>
</feature>
<feature type="region of interest" description="Disordered" evidence="1">
    <location>
        <begin position="1"/>
        <end position="22"/>
    </location>
</feature>
<accession>A0A1F5H626</accession>
<proteinExistence type="predicted"/>
<evidence type="ECO:0000313" key="3">
    <source>
        <dbReference type="Proteomes" id="UP000177039"/>
    </source>
</evidence>
<protein>
    <submittedName>
        <fullName evidence="2">Uncharacterized protein</fullName>
    </submittedName>
</protein>
<gene>
    <name evidence="2" type="ORF">A3B54_03440</name>
</gene>
<dbReference type="AlphaFoldDB" id="A0A1F5H626"/>
<dbReference type="Proteomes" id="UP000177039">
    <property type="component" value="Unassembled WGS sequence"/>
</dbReference>